<evidence type="ECO:0000313" key="5">
    <source>
        <dbReference type="EMBL" id="CAB4991092.1"/>
    </source>
</evidence>
<dbReference type="Gene3D" id="3.20.20.140">
    <property type="entry name" value="Metal-dependent hydrolases"/>
    <property type="match status" value="1"/>
</dbReference>
<dbReference type="InterPro" id="IPR032466">
    <property type="entry name" value="Metal_Hydrolase"/>
</dbReference>
<protein>
    <submittedName>
        <fullName evidence="5">Unannotated protein</fullName>
    </submittedName>
</protein>
<dbReference type="EMBL" id="CAFBOS010000048">
    <property type="protein sequence ID" value="CAB4991092.1"/>
    <property type="molecule type" value="Genomic_DNA"/>
</dbReference>
<dbReference type="InterPro" id="IPR006680">
    <property type="entry name" value="Amidohydro-rel"/>
</dbReference>
<dbReference type="SUPFAM" id="SSF51556">
    <property type="entry name" value="Metallo-dependent hydrolases"/>
    <property type="match status" value="1"/>
</dbReference>
<organism evidence="5">
    <name type="scientific">freshwater metagenome</name>
    <dbReference type="NCBI Taxonomy" id="449393"/>
    <lineage>
        <taxon>unclassified sequences</taxon>
        <taxon>metagenomes</taxon>
        <taxon>ecological metagenomes</taxon>
    </lineage>
</organism>
<dbReference type="EMBL" id="CAFBMH010000036">
    <property type="protein sequence ID" value="CAB4907196.1"/>
    <property type="molecule type" value="Genomic_DNA"/>
</dbReference>
<evidence type="ECO:0000313" key="3">
    <source>
        <dbReference type="EMBL" id="CAB4831309.1"/>
    </source>
</evidence>
<reference evidence="5" key="1">
    <citation type="submission" date="2020-05" db="EMBL/GenBank/DDBJ databases">
        <authorList>
            <person name="Chiriac C."/>
            <person name="Salcher M."/>
            <person name="Ghai R."/>
            <person name="Kavagutti S V."/>
        </authorList>
    </citation>
    <scope>NUCLEOTIDE SEQUENCE</scope>
</reference>
<evidence type="ECO:0000313" key="4">
    <source>
        <dbReference type="EMBL" id="CAB4907196.1"/>
    </source>
</evidence>
<gene>
    <name evidence="2" type="ORF">UFOPK2754_01075</name>
    <name evidence="3" type="ORF">UFOPK3139_01497</name>
    <name evidence="4" type="ORF">UFOPK3543_01229</name>
    <name evidence="5" type="ORF">UFOPK3967_01010</name>
</gene>
<name>A0A6J7NK01_9ZZZZ</name>
<dbReference type="EMBL" id="CAFABA010000057">
    <property type="protein sequence ID" value="CAB4831309.1"/>
    <property type="molecule type" value="Genomic_DNA"/>
</dbReference>
<proteinExistence type="predicted"/>
<dbReference type="AlphaFoldDB" id="A0A6J7NK01"/>
<dbReference type="GO" id="GO:0016787">
    <property type="term" value="F:hydrolase activity"/>
    <property type="evidence" value="ECO:0007669"/>
    <property type="project" value="InterPro"/>
</dbReference>
<feature type="domain" description="Amidohydrolase-related" evidence="1">
    <location>
        <begin position="110"/>
        <end position="282"/>
    </location>
</feature>
<evidence type="ECO:0000313" key="2">
    <source>
        <dbReference type="EMBL" id="CAB4739725.1"/>
    </source>
</evidence>
<dbReference type="Pfam" id="PF04909">
    <property type="entry name" value="Amidohydro_2"/>
    <property type="match status" value="1"/>
</dbReference>
<accession>A0A6J7NK01</accession>
<dbReference type="EMBL" id="CAEZYR010000031">
    <property type="protein sequence ID" value="CAB4739725.1"/>
    <property type="molecule type" value="Genomic_DNA"/>
</dbReference>
<evidence type="ECO:0000259" key="1">
    <source>
        <dbReference type="Pfam" id="PF04909"/>
    </source>
</evidence>
<sequence>MTDPHRTPAEVRAQLDHPVIDADGHLLEVRPLVGEFVRELGGARYADKFMDSSNDRKFHVSGKSFAWWGTPRDARDRATAFVPALLHERLPELGFDYAIVYGTQGLGTARTSDPDERNVLVRAYNTYYRELIRGLEDRLTIPAIIPMQSPEEAIEILDHAVLELGLTTTMFTAHVPRTGRDGPYFDFFAIESAFDYDPLWKRCVELGVAPTFHTGSQGIGLRATSNYMFNHVGSFSDANQATAKALLMGGVTRRFPELSFGFLEGGVAWGVTLLADLLARWEKRGGKNIEGLDPKQLDVEAFFALLATYGGERYARDDVREATHGMHDGAPAELDDFWRAEINSPEDLVDLFVPRFYFGCEADDTTNAWAFDAARNPYGARLNAMLGSDVGHWDVPVMADVLGEAYSLVETGVISPADFRAFSCDNVVRLYGANAKTFEGTAVADYARTVVASV</sequence>